<sequence length="108" mass="12500">MEKMAYLLLPADREVILPIPVSWTGGQDCIRWYFDKNGEFKVKSGYKVALSEKIRASASNPSLQQKWWNSLWCLNLSPKVKVFIWRACLNALLSLDNLWKRKVVGVSR</sequence>
<protein>
    <recommendedName>
        <fullName evidence="1">Reverse transcriptase zinc-binding domain-containing protein</fullName>
    </recommendedName>
</protein>
<dbReference type="Proteomes" id="UP001281410">
    <property type="component" value="Unassembled WGS sequence"/>
</dbReference>
<evidence type="ECO:0000313" key="3">
    <source>
        <dbReference type="Proteomes" id="UP001281410"/>
    </source>
</evidence>
<organism evidence="2 3">
    <name type="scientific">Dipteronia sinensis</name>
    <dbReference type="NCBI Taxonomy" id="43782"/>
    <lineage>
        <taxon>Eukaryota</taxon>
        <taxon>Viridiplantae</taxon>
        <taxon>Streptophyta</taxon>
        <taxon>Embryophyta</taxon>
        <taxon>Tracheophyta</taxon>
        <taxon>Spermatophyta</taxon>
        <taxon>Magnoliopsida</taxon>
        <taxon>eudicotyledons</taxon>
        <taxon>Gunneridae</taxon>
        <taxon>Pentapetalae</taxon>
        <taxon>rosids</taxon>
        <taxon>malvids</taxon>
        <taxon>Sapindales</taxon>
        <taxon>Sapindaceae</taxon>
        <taxon>Hippocastanoideae</taxon>
        <taxon>Acereae</taxon>
        <taxon>Dipteronia</taxon>
    </lineage>
</organism>
<accession>A0AAE0E810</accession>
<proteinExistence type="predicted"/>
<dbReference type="Pfam" id="PF13966">
    <property type="entry name" value="zf-RVT"/>
    <property type="match status" value="1"/>
</dbReference>
<evidence type="ECO:0000259" key="1">
    <source>
        <dbReference type="Pfam" id="PF13966"/>
    </source>
</evidence>
<dbReference type="EMBL" id="JANJYJ010000004">
    <property type="protein sequence ID" value="KAK3218466.1"/>
    <property type="molecule type" value="Genomic_DNA"/>
</dbReference>
<evidence type="ECO:0000313" key="2">
    <source>
        <dbReference type="EMBL" id="KAK3218466.1"/>
    </source>
</evidence>
<keyword evidence="3" id="KW-1185">Reference proteome</keyword>
<reference evidence="2" key="1">
    <citation type="journal article" date="2023" name="Plant J.">
        <title>Genome sequences and population genomics provide insights into the demographic history, inbreeding, and mutation load of two 'living fossil' tree species of Dipteronia.</title>
        <authorList>
            <person name="Feng Y."/>
            <person name="Comes H.P."/>
            <person name="Chen J."/>
            <person name="Zhu S."/>
            <person name="Lu R."/>
            <person name="Zhang X."/>
            <person name="Li P."/>
            <person name="Qiu J."/>
            <person name="Olsen K.M."/>
            <person name="Qiu Y."/>
        </authorList>
    </citation>
    <scope>NUCLEOTIDE SEQUENCE</scope>
    <source>
        <strain evidence="2">NBL</strain>
    </source>
</reference>
<feature type="domain" description="Reverse transcriptase zinc-binding" evidence="1">
    <location>
        <begin position="40"/>
        <end position="104"/>
    </location>
</feature>
<name>A0AAE0E810_9ROSI</name>
<dbReference type="InterPro" id="IPR026960">
    <property type="entry name" value="RVT-Znf"/>
</dbReference>
<gene>
    <name evidence="2" type="ORF">Dsin_012436</name>
</gene>
<comment type="caution">
    <text evidence="2">The sequence shown here is derived from an EMBL/GenBank/DDBJ whole genome shotgun (WGS) entry which is preliminary data.</text>
</comment>
<dbReference type="AlphaFoldDB" id="A0AAE0E810"/>